<feature type="region of interest" description="Disordered" evidence="1">
    <location>
        <begin position="86"/>
        <end position="127"/>
    </location>
</feature>
<dbReference type="EMBL" id="MLJW01000352">
    <property type="protein sequence ID" value="OIQ88926.1"/>
    <property type="molecule type" value="Genomic_DNA"/>
</dbReference>
<feature type="transmembrane region" description="Helical" evidence="2">
    <location>
        <begin position="32"/>
        <end position="50"/>
    </location>
</feature>
<feature type="compositionally biased region" description="Basic and acidic residues" evidence="1">
    <location>
        <begin position="117"/>
        <end position="127"/>
    </location>
</feature>
<accession>A0A1J5QYZ2</accession>
<evidence type="ECO:0000256" key="2">
    <source>
        <dbReference type="SAM" id="Phobius"/>
    </source>
</evidence>
<dbReference type="AlphaFoldDB" id="A0A1J5QYZ2"/>
<evidence type="ECO:0000256" key="1">
    <source>
        <dbReference type="SAM" id="MobiDB-lite"/>
    </source>
</evidence>
<evidence type="ECO:0000313" key="3">
    <source>
        <dbReference type="EMBL" id="OIQ88926.1"/>
    </source>
</evidence>
<name>A0A1J5QYZ2_9ZZZZ</name>
<feature type="compositionally biased region" description="Basic and acidic residues" evidence="1">
    <location>
        <begin position="99"/>
        <end position="109"/>
    </location>
</feature>
<keyword evidence="2" id="KW-1133">Transmembrane helix</keyword>
<comment type="caution">
    <text evidence="3">The sequence shown here is derived from an EMBL/GenBank/DDBJ whole genome shotgun (WGS) entry which is preliminary data.</text>
</comment>
<protein>
    <submittedName>
        <fullName evidence="3">Uncharacterized protein</fullName>
    </submittedName>
</protein>
<keyword evidence="2" id="KW-0812">Transmembrane</keyword>
<keyword evidence="2" id="KW-0472">Membrane</keyword>
<sequence length="127" mass="13604">MRGDRWWVPLAFILPGVGLAWSELAGTSIITWAYWGGYGVIALGMIVRAVRPSAAGRRTRSAASPAINGFDVAQSIYLARPDVGPVHYGWDGPTGTTEVVDRPERDPGDLRSTAPPPHHDGPDSSAR</sequence>
<organism evidence="3">
    <name type="scientific">mine drainage metagenome</name>
    <dbReference type="NCBI Taxonomy" id="410659"/>
    <lineage>
        <taxon>unclassified sequences</taxon>
        <taxon>metagenomes</taxon>
        <taxon>ecological metagenomes</taxon>
    </lineage>
</organism>
<gene>
    <name evidence="3" type="ORF">GALL_292050</name>
</gene>
<reference evidence="3" key="1">
    <citation type="submission" date="2016-10" db="EMBL/GenBank/DDBJ databases">
        <title>Sequence of Gallionella enrichment culture.</title>
        <authorList>
            <person name="Poehlein A."/>
            <person name="Muehling M."/>
            <person name="Daniel R."/>
        </authorList>
    </citation>
    <scope>NUCLEOTIDE SEQUENCE</scope>
</reference>
<proteinExistence type="predicted"/>